<name>A0A377GGS2_9GAMM</name>
<dbReference type="InterPro" id="IPR029058">
    <property type="entry name" value="AB_hydrolase_fold"/>
</dbReference>
<dbReference type="EMBL" id="FTNL01000009">
    <property type="protein sequence ID" value="SIR27029.1"/>
    <property type="molecule type" value="Genomic_DNA"/>
</dbReference>
<dbReference type="InterPro" id="IPR022742">
    <property type="entry name" value="Hydrolase_4"/>
</dbReference>
<evidence type="ECO:0000313" key="4">
    <source>
        <dbReference type="Proteomes" id="UP000186808"/>
    </source>
</evidence>
<reference evidence="2 4" key="1">
    <citation type="submission" date="2017-01" db="EMBL/GenBank/DDBJ databases">
        <authorList>
            <person name="Varghese N."/>
            <person name="Submissions S."/>
        </authorList>
    </citation>
    <scope>NUCLEOTIDE SEQUENCE [LARGE SCALE GENOMIC DNA]</scope>
    <source>
        <strain evidence="2 4">ATCC 33342</strain>
    </source>
</reference>
<protein>
    <submittedName>
        <fullName evidence="3">Acetoin dehydrogenase E2 subunit dihydrolipoyllysine-residue acetyltransferase</fullName>
    </submittedName>
</protein>
<evidence type="ECO:0000313" key="5">
    <source>
        <dbReference type="Proteomes" id="UP000254374"/>
    </source>
</evidence>
<organism evidence="3 5">
    <name type="scientific">Fluoribacter gormanii</name>
    <dbReference type="NCBI Taxonomy" id="464"/>
    <lineage>
        <taxon>Bacteria</taxon>
        <taxon>Pseudomonadati</taxon>
        <taxon>Pseudomonadota</taxon>
        <taxon>Gammaproteobacteria</taxon>
        <taxon>Legionellales</taxon>
        <taxon>Legionellaceae</taxon>
        <taxon>Fluoribacter</taxon>
    </lineage>
</organism>
<dbReference type="Proteomes" id="UP000186808">
    <property type="component" value="Unassembled WGS sequence"/>
</dbReference>
<dbReference type="PANTHER" id="PTHR12277">
    <property type="entry name" value="ALPHA/BETA HYDROLASE DOMAIN-CONTAINING PROTEIN"/>
    <property type="match status" value="1"/>
</dbReference>
<dbReference type="Proteomes" id="UP000254374">
    <property type="component" value="Unassembled WGS sequence"/>
</dbReference>
<dbReference type="Pfam" id="PF12146">
    <property type="entry name" value="Hydrolase_4"/>
    <property type="match status" value="1"/>
</dbReference>
<keyword evidence="4" id="KW-1185">Reference proteome</keyword>
<accession>A0A377GGS2</accession>
<dbReference type="SUPFAM" id="SSF53474">
    <property type="entry name" value="alpha/beta-Hydrolases"/>
    <property type="match status" value="1"/>
</dbReference>
<feature type="domain" description="Serine aminopeptidase S33" evidence="1">
    <location>
        <begin position="69"/>
        <end position="176"/>
    </location>
</feature>
<dbReference type="EMBL" id="UGGV01000001">
    <property type="protein sequence ID" value="STO24027.1"/>
    <property type="molecule type" value="Genomic_DNA"/>
</dbReference>
<dbReference type="GO" id="GO:0016740">
    <property type="term" value="F:transferase activity"/>
    <property type="evidence" value="ECO:0007669"/>
    <property type="project" value="UniProtKB-KW"/>
</dbReference>
<dbReference type="Gene3D" id="3.40.50.1820">
    <property type="entry name" value="alpha/beta hydrolase"/>
    <property type="match status" value="1"/>
</dbReference>
<dbReference type="STRING" id="464.Lgor_2020"/>
<reference evidence="3 5" key="2">
    <citation type="submission" date="2018-06" db="EMBL/GenBank/DDBJ databases">
        <authorList>
            <consortium name="Pathogen Informatics"/>
            <person name="Doyle S."/>
        </authorList>
    </citation>
    <scope>NUCLEOTIDE SEQUENCE [LARGE SCALE GENOMIC DNA]</scope>
    <source>
        <strain evidence="3 5">NCTC11401</strain>
    </source>
</reference>
<dbReference type="OrthoDB" id="9798884at2"/>
<evidence type="ECO:0000313" key="3">
    <source>
        <dbReference type="EMBL" id="STO24027.1"/>
    </source>
</evidence>
<sequence length="273" mass="31273">MMQKQWLLVLILFILIATVAYFWQRYFIYFPSSEKPNLQDFQAEDMQIIKIPVVNGLTLSSWYKPPVDKKPVILYLHGNAGHIGYRMPLVRQFLSEGFGVLLLEYRGYGGNSGKPTESGLYQDARAAMQFLQQRGIEGKNIVLYGESLGTGVATQMAIEFPVCALVLQSPYTSLTALARFHYSWLPMPMIDRYDSLSRIQKIHVPILMLHGKLDEVVPYNQGLALFNQANQPKEWIEFSDKGHQNLWNAHFAQAVVHFINVYCGAHFKQILDR</sequence>
<proteinExistence type="predicted"/>
<evidence type="ECO:0000259" key="1">
    <source>
        <dbReference type="Pfam" id="PF12146"/>
    </source>
</evidence>
<dbReference type="AlphaFoldDB" id="A0A377GGS2"/>
<evidence type="ECO:0000313" key="2">
    <source>
        <dbReference type="EMBL" id="SIR27029.1"/>
    </source>
</evidence>
<gene>
    <name evidence="3" type="ORF">NCTC11401_00833</name>
    <name evidence="2" type="ORF">SAMN05421777_10951</name>
</gene>
<keyword evidence="3" id="KW-0808">Transferase</keyword>